<gene>
    <name evidence="1" type="ordered locus">VS_II1506</name>
</gene>
<dbReference type="KEGG" id="vsp:VS_II1506"/>
<dbReference type="AlphaFoldDB" id="B7VU33"/>
<dbReference type="EMBL" id="FM954973">
    <property type="protein sequence ID" value="CAV27706.1"/>
    <property type="molecule type" value="Genomic_DNA"/>
</dbReference>
<organism evidence="1 2">
    <name type="scientific">Vibrio atlanticus (strain LGP32)</name>
    <name type="common">Vibrio splendidus (strain Mel32)</name>
    <dbReference type="NCBI Taxonomy" id="575788"/>
    <lineage>
        <taxon>Bacteria</taxon>
        <taxon>Pseudomonadati</taxon>
        <taxon>Pseudomonadota</taxon>
        <taxon>Gammaproteobacteria</taxon>
        <taxon>Vibrionales</taxon>
        <taxon>Vibrionaceae</taxon>
        <taxon>Vibrio</taxon>
    </lineage>
</organism>
<protein>
    <submittedName>
        <fullName evidence="1">Uncharacterized protein</fullName>
    </submittedName>
</protein>
<evidence type="ECO:0000313" key="2">
    <source>
        <dbReference type="Proteomes" id="UP000009100"/>
    </source>
</evidence>
<proteinExistence type="predicted"/>
<dbReference type="HOGENOM" id="CLU_653720_0_0_6"/>
<dbReference type="eggNOG" id="ENOG5032R1D">
    <property type="taxonomic scope" value="Bacteria"/>
</dbReference>
<accession>B7VU33</accession>
<dbReference type="Proteomes" id="UP000009100">
    <property type="component" value="Chromosome 2"/>
</dbReference>
<name>B7VU33_VIBA3</name>
<sequence length="420" mass="49234">MDISMNYESEIKKTRLFLKELSTTIKRNGQGQYSWEMNSDILIDNILSYDKKHTSLTASDKIHFFRNAYISALEDKECKTQEATYKKAFHNYEKACAKILMNKQKFKIITSVSMTLKSGILKSRTINECNLKFYNELPKAAKRKRDVVFDNTKEYKNLYEKEEVPQHTYVVITVDAHNEQAAITKALNVLSVYRALVQLSLVKSISFLAWKHEDRYPSSSKIKTGRFHTLHSVDFKPNEKSAFWYEKEYEPSTTRQIDVKPLDDLLDTFLKRYRNSNIQEHIKKSLILYIEALDINDGEFRFTKLWSVFEVLLSADNTSELSKRISSFYIDKELIVEKMKASREVRNRAMHAGINGNDYSIKCFELMNVFENCIKLYLSNPFRFKTVSDFNDFVSSPRQLEDIDSRIKTLQIAKKYCNFS</sequence>
<reference evidence="1 2" key="1">
    <citation type="submission" date="2009-02" db="EMBL/GenBank/DDBJ databases">
        <title>Vibrio splendidus str. LGP32 complete genome.</title>
        <authorList>
            <person name="Mazel D."/>
            <person name="Le Roux F."/>
        </authorList>
    </citation>
    <scope>NUCLEOTIDE SEQUENCE [LARGE SCALE GENOMIC DNA]</scope>
    <source>
        <strain evidence="1 2">LGP32</strain>
    </source>
</reference>
<evidence type="ECO:0000313" key="1">
    <source>
        <dbReference type="EMBL" id="CAV27706.1"/>
    </source>
</evidence>